<sequence length="624" mass="69958">MTKTFENKDTDLSAYFIGPKGENADLFKELTNKLIDEHVGYRQNFNAGDENSISEAEKISPEFTNSVVNMKEMLHELSRKMRTGSIPWTTAGRYLGHMDNETLMPAILAFNFAILWNGNGVAWGGSPASTLMEEEVGQELSRLNGYNKNGWGYVATDGTIANISALWMARNVASIPFAVKEVCPELVTDKSEWELQNMSVKDCLDLLDSTGDKKNDVKARTARSGNNLNKLGKWLVPSTMHYSWQKALDITGIGEDNLIVLPVDSHYRVDTDQLEKIIQENVDNHVPILGIVSVVGSTEEGAIDHVDKFVEIRNKFRKQGIDFVIHVDAAYGGYGRTVYLDENNEFIPYEKLEDYFKKYDIFTENNQFLNKNVYNAYKAIGETDSCTIDPHKVGYIPYNAGGLTIADTRMKDTLTYYAPYAFQEGVAVPASIGQFTLEGSKAAGSAAAVWAVNKVLALNISGYGRLVARTLYASRRFHDLFDGQKFVVNGKTIVSHAVYEPDFNMVDWVYKEEGNNSLKAMNDLTQAFAEYTNTSKGGDLYKLNLITSDSNFSKDTYGNAPVEFIKSLGIDEAEYQEEGKLEILRASTMSPWIYKDTQFDYWAPIITEAIQEKLETIVKNENII</sequence>
<keyword evidence="2 4" id="KW-0663">Pyridoxal phosphate</keyword>
<dbReference type="Pfam" id="PF00282">
    <property type="entry name" value="Pyridoxal_deC"/>
    <property type="match status" value="1"/>
</dbReference>
<dbReference type="STRING" id="1423747.FC69_GL001835"/>
<evidence type="ECO:0000259" key="5">
    <source>
        <dbReference type="Pfam" id="PF21391"/>
    </source>
</evidence>
<gene>
    <name evidence="6" type="ORF">FC69_GL001835</name>
</gene>
<dbReference type="InterPro" id="IPR050477">
    <property type="entry name" value="GrpII_AminoAcid_Decarb"/>
</dbReference>
<evidence type="ECO:0000256" key="3">
    <source>
        <dbReference type="ARBA" id="ARBA00023239"/>
    </source>
</evidence>
<evidence type="ECO:0000313" key="7">
    <source>
        <dbReference type="Proteomes" id="UP000051264"/>
    </source>
</evidence>
<dbReference type="EMBL" id="AZEX01000054">
    <property type="protein sequence ID" value="KRL59209.1"/>
    <property type="molecule type" value="Genomic_DNA"/>
</dbReference>
<dbReference type="SUPFAM" id="SSF53383">
    <property type="entry name" value="PLP-dependent transferases"/>
    <property type="match status" value="1"/>
</dbReference>
<dbReference type="AlphaFoldDB" id="A0A0R1RRY1"/>
<dbReference type="Gene3D" id="3.40.640.10">
    <property type="entry name" value="Type I PLP-dependent aspartate aminotransferase-like (Major domain)"/>
    <property type="match status" value="1"/>
</dbReference>
<dbReference type="InterPro" id="IPR049373">
    <property type="entry name" value="TyrDC_C"/>
</dbReference>
<dbReference type="PANTHER" id="PTHR42735">
    <property type="match status" value="1"/>
</dbReference>
<proteinExistence type="predicted"/>
<dbReference type="InterPro" id="IPR015424">
    <property type="entry name" value="PyrdxlP-dep_Trfase"/>
</dbReference>
<evidence type="ECO:0000313" key="6">
    <source>
        <dbReference type="EMBL" id="KRL59209.1"/>
    </source>
</evidence>
<evidence type="ECO:0000256" key="2">
    <source>
        <dbReference type="ARBA" id="ARBA00022898"/>
    </source>
</evidence>
<dbReference type="GO" id="GO:0004058">
    <property type="term" value="F:aromatic-L-amino-acid decarboxylase activity"/>
    <property type="evidence" value="ECO:0007669"/>
    <property type="project" value="UniProtKB-ARBA"/>
</dbReference>
<dbReference type="Pfam" id="PF21391">
    <property type="entry name" value="tyr_de_CO2_C"/>
    <property type="match status" value="1"/>
</dbReference>
<protein>
    <submittedName>
        <fullName evidence="6">Tyrosine decarboxylase</fullName>
    </submittedName>
</protein>
<comment type="cofactor">
    <cofactor evidence="1 4">
        <name>pyridoxal 5'-phosphate</name>
        <dbReference type="ChEBI" id="CHEBI:597326"/>
    </cofactor>
</comment>
<evidence type="ECO:0000256" key="4">
    <source>
        <dbReference type="PIRSR" id="PIRSR602129-50"/>
    </source>
</evidence>
<dbReference type="eggNOG" id="COG0076">
    <property type="taxonomic scope" value="Bacteria"/>
</dbReference>
<dbReference type="Proteomes" id="UP000051264">
    <property type="component" value="Unassembled WGS sequence"/>
</dbReference>
<accession>A0A0R1RRY1</accession>
<name>A0A0R1RRY1_9LACO</name>
<feature type="modified residue" description="N6-(pyridoxal phosphate)lysine" evidence="4">
    <location>
        <position position="392"/>
    </location>
</feature>
<dbReference type="RefSeq" id="WP_025082855.1">
    <property type="nucleotide sequence ID" value="NZ_AZEX01000054.1"/>
</dbReference>
<feature type="domain" description="L-tyrosine decarboxylase C-terminal" evidence="5">
    <location>
        <begin position="473"/>
        <end position="614"/>
    </location>
</feature>
<comment type="caution">
    <text evidence="6">The sequence shown here is derived from an EMBL/GenBank/DDBJ whole genome shotgun (WGS) entry which is preliminary data.</text>
</comment>
<evidence type="ECO:0000256" key="1">
    <source>
        <dbReference type="ARBA" id="ARBA00001933"/>
    </source>
</evidence>
<dbReference type="PANTHER" id="PTHR42735:SF4">
    <property type="entry name" value="PYRIDOXAL PHOSPHATE-DEPENDENT DECARBOXYLASE FAMILY PROTEIN"/>
    <property type="match status" value="1"/>
</dbReference>
<dbReference type="GO" id="GO:0030170">
    <property type="term" value="F:pyridoxal phosphate binding"/>
    <property type="evidence" value="ECO:0007669"/>
    <property type="project" value="InterPro"/>
</dbReference>
<dbReference type="GO" id="GO:0019752">
    <property type="term" value="P:carboxylic acid metabolic process"/>
    <property type="evidence" value="ECO:0007669"/>
    <property type="project" value="InterPro"/>
</dbReference>
<dbReference type="PATRIC" id="fig|1423747.3.peg.1864"/>
<organism evidence="6 7">
    <name type="scientific">Latilactobacillus fuchuensis DSM 14340 = JCM 11249</name>
    <dbReference type="NCBI Taxonomy" id="1423747"/>
    <lineage>
        <taxon>Bacteria</taxon>
        <taxon>Bacillati</taxon>
        <taxon>Bacillota</taxon>
        <taxon>Bacilli</taxon>
        <taxon>Lactobacillales</taxon>
        <taxon>Lactobacillaceae</taxon>
        <taxon>Latilactobacillus</taxon>
    </lineage>
</organism>
<dbReference type="OrthoDB" id="9803665at2"/>
<keyword evidence="3" id="KW-0456">Lyase</keyword>
<reference evidence="6 7" key="1">
    <citation type="journal article" date="2015" name="Genome Announc.">
        <title>Expanding the biotechnology potential of lactobacilli through comparative genomics of 213 strains and associated genera.</title>
        <authorList>
            <person name="Sun Z."/>
            <person name="Harris H.M."/>
            <person name="McCann A."/>
            <person name="Guo C."/>
            <person name="Argimon S."/>
            <person name="Zhang W."/>
            <person name="Yang X."/>
            <person name="Jeffery I.B."/>
            <person name="Cooney J.C."/>
            <person name="Kagawa T.F."/>
            <person name="Liu W."/>
            <person name="Song Y."/>
            <person name="Salvetti E."/>
            <person name="Wrobel A."/>
            <person name="Rasinkangas P."/>
            <person name="Parkhill J."/>
            <person name="Rea M.C."/>
            <person name="O'Sullivan O."/>
            <person name="Ritari J."/>
            <person name="Douillard F.P."/>
            <person name="Paul Ross R."/>
            <person name="Yang R."/>
            <person name="Briner A.E."/>
            <person name="Felis G.E."/>
            <person name="de Vos W.M."/>
            <person name="Barrangou R."/>
            <person name="Klaenhammer T.R."/>
            <person name="Caufield P.W."/>
            <person name="Cui Y."/>
            <person name="Zhang H."/>
            <person name="O'Toole P.W."/>
        </authorList>
    </citation>
    <scope>NUCLEOTIDE SEQUENCE [LARGE SCALE GENOMIC DNA]</scope>
    <source>
        <strain evidence="6 7">DSM 14340</strain>
    </source>
</reference>
<dbReference type="InterPro" id="IPR015421">
    <property type="entry name" value="PyrdxlP-dep_Trfase_major"/>
</dbReference>
<dbReference type="InterPro" id="IPR002129">
    <property type="entry name" value="PyrdxlP-dep_de-COase"/>
</dbReference>